<feature type="signal peptide" evidence="2">
    <location>
        <begin position="1"/>
        <end position="24"/>
    </location>
</feature>
<keyword evidence="2" id="KW-0732">Signal</keyword>
<evidence type="ECO:0000256" key="1">
    <source>
        <dbReference type="SAM" id="MobiDB-lite"/>
    </source>
</evidence>
<protein>
    <submittedName>
        <fullName evidence="3">Uncharacterized protein</fullName>
    </submittedName>
</protein>
<comment type="caution">
    <text evidence="3">The sequence shown here is derived from an EMBL/GenBank/DDBJ whole genome shotgun (WGS) entry which is preliminary data.</text>
</comment>
<dbReference type="EMBL" id="JAPDDR010000005">
    <property type="protein sequence ID" value="MCW1914321.1"/>
    <property type="molecule type" value="Genomic_DNA"/>
</dbReference>
<dbReference type="RefSeq" id="WP_264513846.1">
    <property type="nucleotide sequence ID" value="NZ_JAPDDR010000005.1"/>
</dbReference>
<sequence>MKSDSFFRVFAAALILLAAPAVRAQDAVSMKIDVVSWGSDINGLSFKAAGKGEPITALAFRYSKPVSYSGPAILEIHQEAAAASSATADSKNTAPLPPELAKRRETDPTVVALAKLPAGSKRATVLIAPAQAGTYQTFVIDDDPTKLPFGKLRVHNYSPIKIAVRCNGKESMEMKTRDSFLAEPQEGQVTYELSYDKQGKWKLQENNIVTVGKDEQVQFIVLKSDADFFTSSDGSRGGFLQSVVLRRPAKDDAAP</sequence>
<proteinExistence type="predicted"/>
<name>A0ABT3G3A6_9BACT</name>
<evidence type="ECO:0000313" key="4">
    <source>
        <dbReference type="Proteomes" id="UP001165653"/>
    </source>
</evidence>
<reference evidence="3" key="1">
    <citation type="submission" date="2022-10" db="EMBL/GenBank/DDBJ databases">
        <title>Luteolibacter sp. GHJ8, whole genome shotgun sequencing project.</title>
        <authorList>
            <person name="Zhao G."/>
            <person name="Shen L."/>
        </authorList>
    </citation>
    <scope>NUCLEOTIDE SEQUENCE</scope>
    <source>
        <strain evidence="3">GHJ8</strain>
    </source>
</reference>
<gene>
    <name evidence="3" type="ORF">OJ996_12090</name>
</gene>
<evidence type="ECO:0000313" key="3">
    <source>
        <dbReference type="EMBL" id="MCW1914321.1"/>
    </source>
</evidence>
<feature type="region of interest" description="Disordered" evidence="1">
    <location>
        <begin position="84"/>
        <end position="103"/>
    </location>
</feature>
<evidence type="ECO:0000256" key="2">
    <source>
        <dbReference type="SAM" id="SignalP"/>
    </source>
</evidence>
<dbReference type="Proteomes" id="UP001165653">
    <property type="component" value="Unassembled WGS sequence"/>
</dbReference>
<accession>A0ABT3G3A6</accession>
<keyword evidence="4" id="KW-1185">Reference proteome</keyword>
<organism evidence="3 4">
    <name type="scientific">Luteolibacter rhizosphaerae</name>
    <dbReference type="NCBI Taxonomy" id="2989719"/>
    <lineage>
        <taxon>Bacteria</taxon>
        <taxon>Pseudomonadati</taxon>
        <taxon>Verrucomicrobiota</taxon>
        <taxon>Verrucomicrobiia</taxon>
        <taxon>Verrucomicrobiales</taxon>
        <taxon>Verrucomicrobiaceae</taxon>
        <taxon>Luteolibacter</taxon>
    </lineage>
</organism>
<feature type="chain" id="PRO_5045446874" evidence="2">
    <location>
        <begin position="25"/>
        <end position="255"/>
    </location>
</feature>